<evidence type="ECO:0000256" key="4">
    <source>
        <dbReference type="SAM" id="Phobius"/>
    </source>
</evidence>
<dbReference type="GO" id="GO:0003712">
    <property type="term" value="F:transcription coregulator activity"/>
    <property type="evidence" value="ECO:0007669"/>
    <property type="project" value="TreeGrafter"/>
</dbReference>
<evidence type="ECO:0000313" key="5">
    <source>
        <dbReference type="EMBL" id="KAF7692101.1"/>
    </source>
</evidence>
<comment type="caution">
    <text evidence="5">The sequence shown here is derived from an EMBL/GenBank/DDBJ whole genome shotgun (WGS) entry which is preliminary data.</text>
</comment>
<feature type="region of interest" description="Disordered" evidence="3">
    <location>
        <begin position="587"/>
        <end position="711"/>
    </location>
</feature>
<feature type="transmembrane region" description="Helical" evidence="4">
    <location>
        <begin position="45"/>
        <end position="65"/>
    </location>
</feature>
<dbReference type="GO" id="GO:0005634">
    <property type="term" value="C:nucleus"/>
    <property type="evidence" value="ECO:0007669"/>
    <property type="project" value="UniProtKB-SubCell"/>
</dbReference>
<feature type="compositionally biased region" description="Low complexity" evidence="3">
    <location>
        <begin position="378"/>
        <end position="457"/>
    </location>
</feature>
<dbReference type="GO" id="GO:0006357">
    <property type="term" value="P:regulation of transcription by RNA polymerase II"/>
    <property type="evidence" value="ECO:0007669"/>
    <property type="project" value="TreeGrafter"/>
</dbReference>
<name>A0A8T0AKF5_SILME</name>
<feature type="compositionally biased region" description="Basic and acidic residues" evidence="3">
    <location>
        <begin position="145"/>
        <end position="159"/>
    </location>
</feature>
<evidence type="ECO:0000256" key="3">
    <source>
        <dbReference type="SAM" id="MobiDB-lite"/>
    </source>
</evidence>
<organism evidence="5 6">
    <name type="scientific">Silurus meridionalis</name>
    <name type="common">Southern catfish</name>
    <name type="synonym">Silurus soldatovi meridionalis</name>
    <dbReference type="NCBI Taxonomy" id="175797"/>
    <lineage>
        <taxon>Eukaryota</taxon>
        <taxon>Metazoa</taxon>
        <taxon>Chordata</taxon>
        <taxon>Craniata</taxon>
        <taxon>Vertebrata</taxon>
        <taxon>Euteleostomi</taxon>
        <taxon>Actinopterygii</taxon>
        <taxon>Neopterygii</taxon>
        <taxon>Teleostei</taxon>
        <taxon>Ostariophysi</taxon>
        <taxon>Siluriformes</taxon>
        <taxon>Siluridae</taxon>
        <taxon>Silurus</taxon>
    </lineage>
</organism>
<feature type="compositionally biased region" description="Polar residues" evidence="3">
    <location>
        <begin position="201"/>
        <end position="211"/>
    </location>
</feature>
<evidence type="ECO:0008006" key="7">
    <source>
        <dbReference type="Google" id="ProtNLM"/>
    </source>
</evidence>
<evidence type="ECO:0000256" key="1">
    <source>
        <dbReference type="ARBA" id="ARBA00004123"/>
    </source>
</evidence>
<proteinExistence type="predicted"/>
<keyword evidence="4" id="KW-0812">Transmembrane</keyword>
<accession>A0A8T0AKF5</accession>
<feature type="compositionally biased region" description="Basic and acidic residues" evidence="3">
    <location>
        <begin position="77"/>
        <end position="93"/>
    </location>
</feature>
<feature type="compositionally biased region" description="Basic residues" evidence="3">
    <location>
        <begin position="701"/>
        <end position="711"/>
    </location>
</feature>
<keyword evidence="4" id="KW-0472">Membrane</keyword>
<dbReference type="GO" id="GO:0045766">
    <property type="term" value="P:positive regulation of angiogenesis"/>
    <property type="evidence" value="ECO:0007669"/>
    <property type="project" value="InterPro"/>
</dbReference>
<comment type="subcellular location">
    <subcellularLocation>
        <location evidence="1">Nucleus</location>
    </subcellularLocation>
</comment>
<sequence>MALEWREAVERVDVYLRELLSSGLLFLHAELGVDVGLKAELLPPGLLACVAAGLGLLLLAALLWLSVCRCFSKKPGEKVAPEAGKTSKPEEIKKRSRKRGGDKKVQRNGLAVDLEEDVKLVEAQNLSESPDSAGGKKNKKKSKAPVKETKSMSERKEPEEGTWETKVSHKEKKQQRKKDKGAGDESESPGGTEPVVEEPQITVTPSVPITISTKTSNNTSTTKTSNPSTSTTKTSNPNTTTKTSNPNTTTSTKASNPNTTTKTSNPSTTTSTKTANPNTTTSTKTSNTSTKTSNPNTTTTSTKTSNPNTTSTKTSNPNNTFTKTSNSNTTTSTKTSHPNNTSTKTSNSNTSAKTSHPNTMTNPNTLSTKTSNPNTIFTKTSNSSTSNTPTTSPNTKTSNSSNNSNNTNTTKTSNMSTKTTTTAKASNNSTTSKTSTKATKTTTNTTPAPKTQQVAPPVEHDPPPPAADVTRTVNPPVSHGWDGMCVNGSGSWDLGVSVPSLGQTWTSVKSEQSVWPQDMEGSWMIVDESHIPVSLHGMSAGVEAQVVPERPWACPVPVDDEWSGPNNVSAELGSDYCAPCEEWGNYEDPAGGAVSPDEPQDSDLEKDKEEPAAPGSGKAKKKKKKKKKVEDAGNAAQVEVEVGVAKDLNSAGNIFTKTAKEQEIVVPPRVPLKPSELEAMPKSTAPPTQKKAEESWESPKQVKKKKARRET</sequence>
<feature type="compositionally biased region" description="Basic residues" evidence="3">
    <location>
        <begin position="618"/>
        <end position="627"/>
    </location>
</feature>
<gene>
    <name evidence="5" type="ORF">HF521_011068</name>
</gene>
<feature type="region of interest" description="Disordered" evidence="3">
    <location>
        <begin position="77"/>
        <end position="108"/>
    </location>
</feature>
<feature type="compositionally biased region" description="Low complexity" evidence="3">
    <location>
        <begin position="212"/>
        <end position="355"/>
    </location>
</feature>
<dbReference type="InterPro" id="IPR031402">
    <property type="entry name" value="LYRIC"/>
</dbReference>
<feature type="compositionally biased region" description="Polar residues" evidence="3">
    <location>
        <begin position="356"/>
        <end position="377"/>
    </location>
</feature>
<dbReference type="PANTHER" id="PTHR23251">
    <property type="entry name" value="LYSINE-RICH CEACAM1 CO-ISOLATED PROTEIN LYRIC PROTEIN"/>
    <property type="match status" value="1"/>
</dbReference>
<feature type="compositionally biased region" description="Basic residues" evidence="3">
    <location>
        <begin position="169"/>
        <end position="179"/>
    </location>
</feature>
<evidence type="ECO:0000256" key="2">
    <source>
        <dbReference type="ARBA" id="ARBA00023242"/>
    </source>
</evidence>
<dbReference type="AlphaFoldDB" id="A0A8T0AKF5"/>
<keyword evidence="4" id="KW-1133">Transmembrane helix</keyword>
<dbReference type="InterPro" id="IPR052305">
    <property type="entry name" value="TransReg_TumorExp"/>
</dbReference>
<dbReference type="PANTHER" id="PTHR23251:SF0">
    <property type="entry name" value="PROTEIN LYRIC"/>
    <property type="match status" value="1"/>
</dbReference>
<dbReference type="GO" id="GO:0043066">
    <property type="term" value="P:negative regulation of apoptotic process"/>
    <property type="evidence" value="ECO:0007669"/>
    <property type="project" value="InterPro"/>
</dbReference>
<reference evidence="5" key="1">
    <citation type="submission" date="2020-08" db="EMBL/GenBank/DDBJ databases">
        <title>Chromosome-level assembly of Southern catfish (Silurus meridionalis) provides insights into visual adaptation to the nocturnal and benthic lifestyles.</title>
        <authorList>
            <person name="Zhang Y."/>
            <person name="Wang D."/>
            <person name="Peng Z."/>
        </authorList>
    </citation>
    <scope>NUCLEOTIDE SEQUENCE</scope>
    <source>
        <strain evidence="5">SWU-2019-XX</strain>
        <tissue evidence="5">Muscle</tissue>
    </source>
</reference>
<feature type="region of interest" description="Disordered" evidence="3">
    <location>
        <begin position="123"/>
        <end position="470"/>
    </location>
</feature>
<dbReference type="Pfam" id="PF15686">
    <property type="entry name" value="LYRIC"/>
    <property type="match status" value="2"/>
</dbReference>
<protein>
    <recommendedName>
        <fullName evidence="7">Protein LYRIC-like</fullName>
    </recommendedName>
</protein>
<dbReference type="GO" id="GO:0043123">
    <property type="term" value="P:positive regulation of canonical NF-kappaB signal transduction"/>
    <property type="evidence" value="ECO:0007669"/>
    <property type="project" value="InterPro"/>
</dbReference>
<dbReference type="EMBL" id="JABFDY010000021">
    <property type="protein sequence ID" value="KAF7692101.1"/>
    <property type="molecule type" value="Genomic_DNA"/>
</dbReference>
<dbReference type="Proteomes" id="UP000606274">
    <property type="component" value="Unassembled WGS sequence"/>
</dbReference>
<keyword evidence="6" id="KW-1185">Reference proteome</keyword>
<evidence type="ECO:0000313" key="6">
    <source>
        <dbReference type="Proteomes" id="UP000606274"/>
    </source>
</evidence>
<keyword evidence="2" id="KW-0539">Nucleus</keyword>